<accession>A0A1I9YHC3</accession>
<protein>
    <submittedName>
        <fullName evidence="3">Uncharacterized protein</fullName>
    </submittedName>
</protein>
<name>A0A1I9YHC3_9BURK</name>
<keyword evidence="4" id="KW-1185">Reference proteome</keyword>
<dbReference type="RefSeq" id="WP_027196806.1">
    <property type="nucleotide sequence ID" value="NZ_CP017561.2"/>
</dbReference>
<feature type="compositionally biased region" description="Polar residues" evidence="1">
    <location>
        <begin position="110"/>
        <end position="130"/>
    </location>
</feature>
<reference evidence="3" key="1">
    <citation type="submission" date="2016-09" db="EMBL/GenBank/DDBJ databases">
        <title>The Complete Genome of Burkholderia sprentiae wsm5005.</title>
        <authorList>
            <person name="De Meyer S."/>
            <person name="Wang P."/>
            <person name="Terpolilli J."/>
        </authorList>
    </citation>
    <scope>NUCLEOTIDE SEQUENCE [LARGE SCALE GENOMIC DNA]</scope>
    <source>
        <strain evidence="3">WSM5005</strain>
    </source>
</reference>
<sequence>MKKLLATVLPVLPLLLTAQLSCAQSIVSAASSAYAPRYVAKHSQLDAMTPHAASSTTLYGSPSDFTYAKKNRYVAPNVYTQTKNSLPKQKRSSVTQPVRGKNSADPYSNDLWNSDQTYASPETSDPYSAR</sequence>
<keyword evidence="2" id="KW-0732">Signal</keyword>
<dbReference type="Proteomes" id="UP000179860">
    <property type="component" value="Chromosome 1"/>
</dbReference>
<dbReference type="EMBL" id="CP017561">
    <property type="protein sequence ID" value="APA85706.1"/>
    <property type="molecule type" value="Genomic_DNA"/>
</dbReference>
<feature type="region of interest" description="Disordered" evidence="1">
    <location>
        <begin position="78"/>
        <end position="130"/>
    </location>
</feature>
<feature type="compositionally biased region" description="Polar residues" evidence="1">
    <location>
        <begin position="78"/>
        <end position="96"/>
    </location>
</feature>
<dbReference type="KEGG" id="pspw:BJG93_10105"/>
<evidence type="ECO:0000313" key="4">
    <source>
        <dbReference type="Proteomes" id="UP000179860"/>
    </source>
</evidence>
<evidence type="ECO:0000256" key="1">
    <source>
        <dbReference type="SAM" id="MobiDB-lite"/>
    </source>
</evidence>
<evidence type="ECO:0000313" key="3">
    <source>
        <dbReference type="EMBL" id="APA85706.1"/>
    </source>
</evidence>
<evidence type="ECO:0000256" key="2">
    <source>
        <dbReference type="SAM" id="SignalP"/>
    </source>
</evidence>
<organism evidence="3 4">
    <name type="scientific">Paraburkholderia sprentiae WSM5005</name>
    <dbReference type="NCBI Taxonomy" id="754502"/>
    <lineage>
        <taxon>Bacteria</taxon>
        <taxon>Pseudomonadati</taxon>
        <taxon>Pseudomonadota</taxon>
        <taxon>Betaproteobacteria</taxon>
        <taxon>Burkholderiales</taxon>
        <taxon>Burkholderiaceae</taxon>
        <taxon>Paraburkholderia</taxon>
    </lineage>
</organism>
<proteinExistence type="predicted"/>
<gene>
    <name evidence="3" type="ORF">BJG93_10105</name>
</gene>
<dbReference type="AlphaFoldDB" id="A0A1I9YHC3"/>
<reference evidence="3" key="2">
    <citation type="submission" date="2021-06" db="EMBL/GenBank/DDBJ databases">
        <authorList>
            <person name="Rogers T.H."/>
            <person name="Ramsay J.P."/>
            <person name="Wang P."/>
            <person name="Terpolilli J."/>
        </authorList>
    </citation>
    <scope>NUCLEOTIDE SEQUENCE</scope>
    <source>
        <strain evidence="3">WSM5005</strain>
    </source>
</reference>
<feature type="signal peptide" evidence="2">
    <location>
        <begin position="1"/>
        <end position="23"/>
    </location>
</feature>
<dbReference type="OrthoDB" id="9111705at2"/>
<feature type="chain" id="PRO_5009607243" evidence="2">
    <location>
        <begin position="24"/>
        <end position="130"/>
    </location>
</feature>